<keyword evidence="5" id="KW-1185">Reference proteome</keyword>
<dbReference type="SUPFAM" id="SSF51120">
    <property type="entry name" value="beta-Roll"/>
    <property type="match status" value="5"/>
</dbReference>
<evidence type="ECO:0000256" key="1">
    <source>
        <dbReference type="ARBA" id="ARBA00004613"/>
    </source>
</evidence>
<organism evidence="4 5">
    <name type="scientific">Bosea lathyri</name>
    <dbReference type="NCBI Taxonomy" id="1036778"/>
    <lineage>
        <taxon>Bacteria</taxon>
        <taxon>Pseudomonadati</taxon>
        <taxon>Pseudomonadota</taxon>
        <taxon>Alphaproteobacteria</taxon>
        <taxon>Hyphomicrobiales</taxon>
        <taxon>Boseaceae</taxon>
        <taxon>Bosea</taxon>
    </lineage>
</organism>
<dbReference type="OrthoDB" id="8144624at2"/>
<dbReference type="InterPro" id="IPR050557">
    <property type="entry name" value="RTX_toxin/Mannuronan_C5-epim"/>
</dbReference>
<dbReference type="EMBL" id="FNUY01000008">
    <property type="protein sequence ID" value="SEG66061.1"/>
    <property type="molecule type" value="Genomic_DNA"/>
</dbReference>
<proteinExistence type="predicted"/>
<dbReference type="PROSITE" id="PS00330">
    <property type="entry name" value="HEMOLYSIN_CALCIUM"/>
    <property type="match status" value="7"/>
</dbReference>
<dbReference type="RefSeq" id="WP_103874180.1">
    <property type="nucleotide sequence ID" value="NZ_FNUY01000008.1"/>
</dbReference>
<dbReference type="InterPro" id="IPR018511">
    <property type="entry name" value="Hemolysin-typ_Ca-bd_CS"/>
</dbReference>
<dbReference type="GO" id="GO:0005576">
    <property type="term" value="C:extracellular region"/>
    <property type="evidence" value="ECO:0007669"/>
    <property type="project" value="UniProtKB-SubCell"/>
</dbReference>
<dbReference type="Pfam" id="PF00353">
    <property type="entry name" value="HemolysinCabind"/>
    <property type="match status" value="6"/>
</dbReference>
<dbReference type="Proteomes" id="UP000236743">
    <property type="component" value="Unassembled WGS sequence"/>
</dbReference>
<evidence type="ECO:0000256" key="2">
    <source>
        <dbReference type="ARBA" id="ARBA00022525"/>
    </source>
</evidence>
<feature type="region of interest" description="Disordered" evidence="3">
    <location>
        <begin position="76"/>
        <end position="101"/>
    </location>
</feature>
<gene>
    <name evidence="4" type="ORF">SAMN04488115_108234</name>
</gene>
<feature type="compositionally biased region" description="Low complexity" evidence="3">
    <location>
        <begin position="126"/>
        <end position="135"/>
    </location>
</feature>
<name>A0A1H6BZD2_9HYPH</name>
<comment type="subcellular location">
    <subcellularLocation>
        <location evidence="1">Secreted</location>
    </subcellularLocation>
</comment>
<evidence type="ECO:0000313" key="5">
    <source>
        <dbReference type="Proteomes" id="UP000236743"/>
    </source>
</evidence>
<dbReference type="PRINTS" id="PR00313">
    <property type="entry name" value="CABNDNGRPT"/>
</dbReference>
<feature type="region of interest" description="Disordered" evidence="3">
    <location>
        <begin position="126"/>
        <end position="162"/>
    </location>
</feature>
<dbReference type="InterPro" id="IPR011049">
    <property type="entry name" value="Serralysin-like_metalloprot_C"/>
</dbReference>
<keyword evidence="2" id="KW-0964">Secreted</keyword>
<feature type="compositionally biased region" description="Low complexity" evidence="3">
    <location>
        <begin position="147"/>
        <end position="162"/>
    </location>
</feature>
<dbReference type="GO" id="GO:0005509">
    <property type="term" value="F:calcium ion binding"/>
    <property type="evidence" value="ECO:0007669"/>
    <property type="project" value="InterPro"/>
</dbReference>
<dbReference type="PANTHER" id="PTHR38340:SF1">
    <property type="entry name" value="S-LAYER PROTEIN"/>
    <property type="match status" value="1"/>
</dbReference>
<feature type="compositionally biased region" description="Low complexity" evidence="3">
    <location>
        <begin position="86"/>
        <end position="101"/>
    </location>
</feature>
<protein>
    <submittedName>
        <fullName evidence="4">Hemolysin-type calcium-binding repeat-containing protein</fullName>
    </submittedName>
</protein>
<accession>A0A1H6BZD2</accession>
<dbReference type="AlphaFoldDB" id="A0A1H6BZD2"/>
<dbReference type="PANTHER" id="PTHR38340">
    <property type="entry name" value="S-LAYER PROTEIN"/>
    <property type="match status" value="1"/>
</dbReference>
<sequence length="1240" mass="121325">MTRPAGSVSFVGYSPDSGNGIVFTVIEPVLAGNVITIVNDGSDGLNGGKAASWTWTANRDIPAGTTVTVEGLAAGEAPANQQDVETTGSVGSSPTSLGSSTSLSLLDSASNDFIAPSIVSMSSAESETSSARVAAPIDNGSPGGGMSARSLATSSTSTAAAEQNAPQAAVAQLNVDVQPALASSPAFGEGDDSLSNTDVLLSGVSMGGGNDKFTNSGTIIGSDGVAIDTGAGNDEVTLLEGSQLYGEVRLGTGDDKLTATAAEQDLSVDAGEGNDIVLAGAGDDLVRGGDGDDLLDGGAGDDALQGGNGNDRLIGGRGDDFLFGDAGNDTLIGGAGNDLLDGGDGIDTVDYSAETASVTIDLGTGKATGDGIAKDRLAGIENVIGGSGDDVLIGNNLANVLDGGAGNDRIVAGAGDMAIGGAGDDSIEIQAGAGAAASIDGGSGRDTVKLTGTGTGSLAAPSGVERLVVEGGSWSVAGSAGYDEIAIRDGAAVTTGVVIDGDDRIGIDAGGKLTVANNAVTWAGGGNAVFTNAGLVAVDAGGRLFQTAANASGSLTFDNAAGGVLRGAINPSQAGEATASITLNNAGLIEANGRVIDFRSFDNNGASATINNLAGGVIRQYGTNTDVIRPGQNGIVNNWGTIAAEAGAVGGGDLIDFQSETGGKVSNHVGGLLDGARHAVTGDHAVTVVNNGTMIGRNGSAVNIDNDGSEADRVNITNHGVMQGRSAGLDDSDGDAIDVDGLLFLNNYGTVEGLGANGYHDGEPNVSEGIAVGGGTIINNSAGKIYGYGRAIQVDNSSNQNALGATLVVNDGLIQGDGHGPANVAPADAARFDLRGNEAINLVGNYADEVINNSRGHIVGGVSMGGGNDKLGNSGLITATGGAAVDMGAGDDHVNLYVGAKVVGKILLGQGNDLVTATSWGDFEIDGGEGDDQIYLDAGADHVLGGAGNDIIYTGAGDDVIDGGDGDDTLVGGTGNDTISGGAGKDIIDGGAGDDVIFGDAGDDIIKASAGHDIIDGGDGYDTLDVSAATGPLFADLASGRISGGGLGIVSFTSIENLLFGDGDNIVTGGNGDDSFDGGAGNDTLTGGAGDDALAGGLGDDILNGGSNDDQLDGGAGNDVLSGGSGDDILRGGAGNDVLKAGSGDDRIEGGAGDDLLTGGSGTDTFHFAAGFGRDAITDFGSSDTDIISFSDSLFADFGTMIAASAQVGDDVVITVDAQTSLTLHEANLLSLSADDFRFA</sequence>
<dbReference type="Gene3D" id="2.150.10.10">
    <property type="entry name" value="Serralysin-like metalloprotease, C-terminal"/>
    <property type="match status" value="5"/>
</dbReference>
<reference evidence="4 5" key="1">
    <citation type="submission" date="2016-10" db="EMBL/GenBank/DDBJ databases">
        <authorList>
            <person name="de Groot N.N."/>
        </authorList>
    </citation>
    <scope>NUCLEOTIDE SEQUENCE [LARGE SCALE GENOMIC DNA]</scope>
    <source>
        <strain evidence="4 5">DSM 26656</strain>
    </source>
</reference>
<evidence type="ECO:0000313" key="4">
    <source>
        <dbReference type="EMBL" id="SEG66061.1"/>
    </source>
</evidence>
<dbReference type="InterPro" id="IPR001343">
    <property type="entry name" value="Hemolysn_Ca-bd"/>
</dbReference>
<evidence type="ECO:0000256" key="3">
    <source>
        <dbReference type="SAM" id="MobiDB-lite"/>
    </source>
</evidence>